<accession>A0A2T2MZD4</accession>
<keyword evidence="3" id="KW-1185">Reference proteome</keyword>
<gene>
    <name evidence="2" type="ORF">BS50DRAFT_142969</name>
</gene>
<evidence type="ECO:0000256" key="1">
    <source>
        <dbReference type="SAM" id="MobiDB-lite"/>
    </source>
</evidence>
<evidence type="ECO:0000313" key="3">
    <source>
        <dbReference type="Proteomes" id="UP000240883"/>
    </source>
</evidence>
<name>A0A2T2MZD4_CORCC</name>
<dbReference type="Proteomes" id="UP000240883">
    <property type="component" value="Unassembled WGS sequence"/>
</dbReference>
<dbReference type="EMBL" id="KZ678279">
    <property type="protein sequence ID" value="PSN58577.1"/>
    <property type="molecule type" value="Genomic_DNA"/>
</dbReference>
<proteinExistence type="predicted"/>
<feature type="compositionally biased region" description="Basic and acidic residues" evidence="1">
    <location>
        <begin position="1"/>
        <end position="17"/>
    </location>
</feature>
<reference evidence="2 3" key="1">
    <citation type="journal article" date="2018" name="Front. Microbiol.">
        <title>Genome-Wide Analysis of Corynespora cassiicola Leaf Fall Disease Putative Effectors.</title>
        <authorList>
            <person name="Lopez D."/>
            <person name="Ribeiro S."/>
            <person name="Label P."/>
            <person name="Fumanal B."/>
            <person name="Venisse J.S."/>
            <person name="Kohler A."/>
            <person name="de Oliveira R.R."/>
            <person name="Labutti K."/>
            <person name="Lipzen A."/>
            <person name="Lail K."/>
            <person name="Bauer D."/>
            <person name="Ohm R.A."/>
            <person name="Barry K.W."/>
            <person name="Spatafora J."/>
            <person name="Grigoriev I.V."/>
            <person name="Martin F.M."/>
            <person name="Pujade-Renaud V."/>
        </authorList>
    </citation>
    <scope>NUCLEOTIDE SEQUENCE [LARGE SCALE GENOMIC DNA]</scope>
    <source>
        <strain evidence="2 3">Philippines</strain>
    </source>
</reference>
<dbReference type="AlphaFoldDB" id="A0A2T2MZD4"/>
<organism evidence="2 3">
    <name type="scientific">Corynespora cassiicola Philippines</name>
    <dbReference type="NCBI Taxonomy" id="1448308"/>
    <lineage>
        <taxon>Eukaryota</taxon>
        <taxon>Fungi</taxon>
        <taxon>Dikarya</taxon>
        <taxon>Ascomycota</taxon>
        <taxon>Pezizomycotina</taxon>
        <taxon>Dothideomycetes</taxon>
        <taxon>Pleosporomycetidae</taxon>
        <taxon>Pleosporales</taxon>
        <taxon>Corynesporascaceae</taxon>
        <taxon>Corynespora</taxon>
    </lineage>
</organism>
<evidence type="ECO:0000313" key="2">
    <source>
        <dbReference type="EMBL" id="PSN58577.1"/>
    </source>
</evidence>
<protein>
    <submittedName>
        <fullName evidence="2">Uncharacterized protein</fullName>
    </submittedName>
</protein>
<feature type="region of interest" description="Disordered" evidence="1">
    <location>
        <begin position="1"/>
        <end position="32"/>
    </location>
</feature>
<sequence length="85" mass="9493">MIEAWSKHDRGTIEARSRHSQSTVEAQSKHGRGIVEARSRCVIISKQTGSVLAKSLKSDTSHRLADMTDTIDPWLDCDFAPHYSP</sequence>